<name>A0A836ZDB3_ECOLX</name>
<evidence type="ECO:0000313" key="1">
    <source>
        <dbReference type="EMBL" id="KEO28840.1"/>
    </source>
</evidence>
<sequence length="42" mass="5095">MSIPQLMSTWLFLMLLLFVTIKKRSFEKITDINCFTCYAWNF</sequence>
<dbReference type="EMBL" id="JOSS01000056">
    <property type="protein sequence ID" value="KEO28840.1"/>
    <property type="molecule type" value="Genomic_DNA"/>
</dbReference>
<comment type="caution">
    <text evidence="1">The sequence shown here is derived from an EMBL/GenBank/DDBJ whole genome shotgun (WGS) entry which is preliminary data.</text>
</comment>
<accession>A0A836ZDB3</accession>
<dbReference type="Proteomes" id="UP000028038">
    <property type="component" value="Unassembled WGS sequence"/>
</dbReference>
<reference evidence="1 2" key="1">
    <citation type="submission" date="2014-06" db="EMBL/GenBank/DDBJ databases">
        <title>Genetic Variability of E. coli after antibiotic treatment.</title>
        <authorList>
            <person name="Silbergeld E."/>
            <person name="Coles C."/>
            <person name="Seidman J.C."/>
            <person name="You Y."/>
            <person name="George J."/>
            <person name="Nadendla S."/>
            <person name="Daugherty S.C."/>
            <person name="Nagaraj S."/>
            <person name="Ott S."/>
            <person name="Klega K."/>
            <person name="Rasko D."/>
        </authorList>
    </citation>
    <scope>NUCLEOTIDE SEQUENCE [LARGE SCALE GENOMIC DNA]</scope>
    <source>
        <strain evidence="1 2">2-460-02_S1_C1</strain>
    </source>
</reference>
<organism evidence="1 2">
    <name type="scientific">Escherichia coli 2-460-02_S1_C1</name>
    <dbReference type="NCBI Taxonomy" id="1444044"/>
    <lineage>
        <taxon>Bacteria</taxon>
        <taxon>Pseudomonadati</taxon>
        <taxon>Pseudomonadota</taxon>
        <taxon>Gammaproteobacteria</taxon>
        <taxon>Enterobacterales</taxon>
        <taxon>Enterobacteriaceae</taxon>
        <taxon>Escherichia</taxon>
    </lineage>
</organism>
<proteinExistence type="predicted"/>
<dbReference type="AlphaFoldDB" id="A0A836ZDB3"/>
<protein>
    <submittedName>
        <fullName evidence="1">Uncharacterized protein</fullName>
    </submittedName>
</protein>
<evidence type="ECO:0000313" key="2">
    <source>
        <dbReference type="Proteomes" id="UP000028038"/>
    </source>
</evidence>
<gene>
    <name evidence="1" type="ORF">AB05_3192</name>
</gene>